<organism evidence="1 2">
    <name type="scientific">Jeotgalibacillus malaysiensis</name>
    <dbReference type="NCBI Taxonomy" id="1508404"/>
    <lineage>
        <taxon>Bacteria</taxon>
        <taxon>Bacillati</taxon>
        <taxon>Bacillota</taxon>
        <taxon>Bacilli</taxon>
        <taxon>Bacillales</taxon>
        <taxon>Caryophanaceae</taxon>
        <taxon>Jeotgalibacillus</taxon>
    </lineage>
</organism>
<dbReference type="AlphaFoldDB" id="A0A0B5B011"/>
<sequence length="135" mass="15402">MQDVTHIEIAFDNGEIIQFNISELEDFLLRNITRSIAKFAGLKTDTYLLAEEVKMRINKEANQPSTFTEDFEDGKNTPFQRLLSGGIAAIDIFYENDAESETVYVPCKQEAYGRNEYETISELENGNLLIVIKPQ</sequence>
<dbReference type="HOGENOM" id="CLU_1882954_0_0_9"/>
<dbReference type="Proteomes" id="UP000031449">
    <property type="component" value="Plasmid unnamed"/>
</dbReference>
<protein>
    <submittedName>
        <fullName evidence="1">Uncharacterized protein</fullName>
    </submittedName>
</protein>
<name>A0A0B5B011_9BACL</name>
<gene>
    <name evidence="1" type="ORF">JMA_42120</name>
</gene>
<evidence type="ECO:0000313" key="2">
    <source>
        <dbReference type="Proteomes" id="UP000031449"/>
    </source>
</evidence>
<dbReference type="KEGG" id="jeo:JMA_42120"/>
<dbReference type="BioCyc" id="JESP1508404:G14D9-13532-MONOMER"/>
<reference evidence="1 2" key="1">
    <citation type="submission" date="2014-08" db="EMBL/GenBank/DDBJ databases">
        <title>Complete genome of a marine bacteria Jeotgalibacillus malaysiensis.</title>
        <authorList>
            <person name="Yaakop A.S."/>
            <person name="Chan K.-G."/>
            <person name="Goh K.M."/>
        </authorList>
    </citation>
    <scope>NUCLEOTIDE SEQUENCE [LARGE SCALE GENOMIC DNA]</scope>
    <source>
        <strain evidence="1 2">D5</strain>
        <plasmid evidence="2">Plasmid</plasmid>
    </source>
</reference>
<keyword evidence="1" id="KW-0614">Plasmid</keyword>
<dbReference type="EMBL" id="CP009417">
    <property type="protein sequence ID" value="AJD93529.1"/>
    <property type="molecule type" value="Genomic_DNA"/>
</dbReference>
<evidence type="ECO:0000313" key="1">
    <source>
        <dbReference type="EMBL" id="AJD93529.1"/>
    </source>
</evidence>
<geneLocation type="plasmid" evidence="2"/>
<accession>A0A0B5B011</accession>
<keyword evidence="2" id="KW-1185">Reference proteome</keyword>
<proteinExistence type="predicted"/>